<keyword evidence="1" id="KW-0540">Nuclease</keyword>
<evidence type="ECO:0000256" key="2">
    <source>
        <dbReference type="ARBA" id="ARBA00022759"/>
    </source>
</evidence>
<evidence type="ECO:0000256" key="1">
    <source>
        <dbReference type="ARBA" id="ARBA00022722"/>
    </source>
</evidence>
<dbReference type="Pfam" id="PF03852">
    <property type="entry name" value="Vsr"/>
    <property type="match status" value="1"/>
</dbReference>
<name>A0ABV9RLS3_9PSEU</name>
<keyword evidence="3" id="KW-0227">DNA damage</keyword>
<comment type="caution">
    <text evidence="7">The sequence shown here is derived from an EMBL/GenBank/DDBJ whole genome shotgun (WGS) entry which is preliminary data.</text>
</comment>
<dbReference type="EMBL" id="JBHSIM010000046">
    <property type="protein sequence ID" value="MFC4835143.1"/>
    <property type="molecule type" value="Genomic_DNA"/>
</dbReference>
<dbReference type="Gene3D" id="3.40.960.10">
    <property type="entry name" value="VSR Endonuclease"/>
    <property type="match status" value="1"/>
</dbReference>
<accession>A0ABV9RLS3</accession>
<keyword evidence="4" id="KW-0378">Hydrolase</keyword>
<dbReference type="CDD" id="cd00221">
    <property type="entry name" value="Vsr"/>
    <property type="match status" value="1"/>
</dbReference>
<dbReference type="SUPFAM" id="SSF52980">
    <property type="entry name" value="Restriction endonuclease-like"/>
    <property type="match status" value="1"/>
</dbReference>
<gene>
    <name evidence="7" type="ORF">ACFPEL_22225</name>
</gene>
<organism evidence="7 8">
    <name type="scientific">Actinomycetospora chibensis</name>
    <dbReference type="NCBI Taxonomy" id="663606"/>
    <lineage>
        <taxon>Bacteria</taxon>
        <taxon>Bacillati</taxon>
        <taxon>Actinomycetota</taxon>
        <taxon>Actinomycetes</taxon>
        <taxon>Pseudonocardiales</taxon>
        <taxon>Pseudonocardiaceae</taxon>
        <taxon>Actinomycetospora</taxon>
    </lineage>
</organism>
<keyword evidence="5" id="KW-0234">DNA repair</keyword>
<proteinExistence type="inferred from homology"/>
<sequence>MTERKPSGWVTTTAGRHLAGRRKTNTEPELELRRALHRKGARFRLHRRIAVGCTPDLVLPKYGLAVFVDGDYWHSCPVHTSKRTFNGPNSRAWAEKFQRNTERDRRSTAIAEDHGWTVVRVWECAIRADVASCADQVLAGISPSPVPD</sequence>
<dbReference type="RefSeq" id="WP_378015013.1">
    <property type="nucleotide sequence ID" value="NZ_BAABHN010000046.1"/>
</dbReference>
<reference evidence="8" key="1">
    <citation type="journal article" date="2019" name="Int. J. Syst. Evol. Microbiol.">
        <title>The Global Catalogue of Microorganisms (GCM) 10K type strain sequencing project: providing services to taxonomists for standard genome sequencing and annotation.</title>
        <authorList>
            <consortium name="The Broad Institute Genomics Platform"/>
            <consortium name="The Broad Institute Genome Sequencing Center for Infectious Disease"/>
            <person name="Wu L."/>
            <person name="Ma J."/>
        </authorList>
    </citation>
    <scope>NUCLEOTIDE SEQUENCE [LARGE SCALE GENOMIC DNA]</scope>
    <source>
        <strain evidence="8">CCUG 50347</strain>
    </source>
</reference>
<keyword evidence="8" id="KW-1185">Reference proteome</keyword>
<dbReference type="GO" id="GO:0004519">
    <property type="term" value="F:endonuclease activity"/>
    <property type="evidence" value="ECO:0007669"/>
    <property type="project" value="UniProtKB-KW"/>
</dbReference>
<dbReference type="Proteomes" id="UP001595909">
    <property type="component" value="Unassembled WGS sequence"/>
</dbReference>
<evidence type="ECO:0000256" key="5">
    <source>
        <dbReference type="ARBA" id="ARBA00023204"/>
    </source>
</evidence>
<evidence type="ECO:0000256" key="3">
    <source>
        <dbReference type="ARBA" id="ARBA00022763"/>
    </source>
</evidence>
<dbReference type="InterPro" id="IPR004603">
    <property type="entry name" value="DNA_mismatch_endonuc_vsr"/>
</dbReference>
<evidence type="ECO:0000313" key="8">
    <source>
        <dbReference type="Proteomes" id="UP001595909"/>
    </source>
</evidence>
<evidence type="ECO:0000256" key="4">
    <source>
        <dbReference type="ARBA" id="ARBA00022801"/>
    </source>
</evidence>
<dbReference type="InterPro" id="IPR011335">
    <property type="entry name" value="Restrct_endonuc-II-like"/>
</dbReference>
<evidence type="ECO:0000256" key="6">
    <source>
        <dbReference type="ARBA" id="ARBA00029466"/>
    </source>
</evidence>
<comment type="similarity">
    <text evidence="6">Belongs to the Vsr family.</text>
</comment>
<protein>
    <submittedName>
        <fullName evidence="7">Very short patch repair endonuclease</fullName>
    </submittedName>
</protein>
<evidence type="ECO:0000313" key="7">
    <source>
        <dbReference type="EMBL" id="MFC4835143.1"/>
    </source>
</evidence>
<keyword evidence="2 7" id="KW-0255">Endonuclease</keyword>